<protein>
    <submittedName>
        <fullName evidence="1">Uncharacterized protein</fullName>
    </submittedName>
</protein>
<organism evidence="1">
    <name type="scientific">hydrothermal vent metagenome</name>
    <dbReference type="NCBI Taxonomy" id="652676"/>
    <lineage>
        <taxon>unclassified sequences</taxon>
        <taxon>metagenomes</taxon>
        <taxon>ecological metagenomes</taxon>
    </lineage>
</organism>
<dbReference type="EMBL" id="UOFJ01000129">
    <property type="protein sequence ID" value="VAW64369.1"/>
    <property type="molecule type" value="Genomic_DNA"/>
</dbReference>
<dbReference type="AlphaFoldDB" id="A0A3B0XR44"/>
<proteinExistence type="predicted"/>
<name>A0A3B0XR44_9ZZZZ</name>
<reference evidence="1" key="1">
    <citation type="submission" date="2018-06" db="EMBL/GenBank/DDBJ databases">
        <authorList>
            <person name="Zhirakovskaya E."/>
        </authorList>
    </citation>
    <scope>NUCLEOTIDE SEQUENCE</scope>
</reference>
<accession>A0A3B0XR44</accession>
<sequence length="138" mass="16149">MLSCMSSYKKNIISLLLWLLASCASVVPERTSYVLEYKNFGPPVIATELLGVDWWQWQNHGGSRPETYAIKVVVYNNIERDQVEKRYPVVPSKNQDYRYIEYHEALKYLDERIAENVMEQVTDKLINTRNKIILSMGE</sequence>
<evidence type="ECO:0000313" key="1">
    <source>
        <dbReference type="EMBL" id="VAW64369.1"/>
    </source>
</evidence>
<gene>
    <name evidence="1" type="ORF">MNBD_GAMMA10-1187</name>
</gene>